<dbReference type="SUPFAM" id="SSF63862">
    <property type="entry name" value="Thiamin pyrophosphokinase, substrate-binding domain"/>
    <property type="match status" value="1"/>
</dbReference>
<feature type="domain" description="Thiamin pyrophosphokinase thiamin-binding" evidence="6">
    <location>
        <begin position="128"/>
        <end position="200"/>
    </location>
</feature>
<evidence type="ECO:0000256" key="5">
    <source>
        <dbReference type="NCBIfam" id="TIGR01378"/>
    </source>
</evidence>
<dbReference type="InterPro" id="IPR007371">
    <property type="entry name" value="TPK_catalytic"/>
</dbReference>
<reference evidence="7 8" key="1">
    <citation type="submission" date="2021-03" db="EMBL/GenBank/DDBJ databases">
        <title>Aliifodinibius sp. nov., a new bacterium isolated from saline soil.</title>
        <authorList>
            <person name="Galisteo C."/>
            <person name="De La Haba R."/>
            <person name="Sanchez-Porro C."/>
            <person name="Ventosa A."/>
        </authorList>
    </citation>
    <scope>NUCLEOTIDE SEQUENCE [LARGE SCALE GENOMIC DNA]</scope>
    <source>
        <strain evidence="7 8">1BSP15-2V2</strain>
    </source>
</reference>
<dbReference type="InterPro" id="IPR006282">
    <property type="entry name" value="Thi_PPkinase"/>
</dbReference>
<gene>
    <name evidence="7" type="ORF">J6I44_08960</name>
</gene>
<dbReference type="CDD" id="cd07995">
    <property type="entry name" value="TPK"/>
    <property type="match status" value="1"/>
</dbReference>
<dbReference type="Gene3D" id="3.40.50.10240">
    <property type="entry name" value="Thiamin pyrophosphokinase, catalytic domain"/>
    <property type="match status" value="1"/>
</dbReference>
<keyword evidence="8" id="KW-1185">Reference proteome</keyword>
<evidence type="ECO:0000256" key="2">
    <source>
        <dbReference type="ARBA" id="ARBA00022741"/>
    </source>
</evidence>
<keyword evidence="2" id="KW-0547">Nucleotide-binding</keyword>
<dbReference type="SUPFAM" id="SSF63999">
    <property type="entry name" value="Thiamin pyrophosphokinase, catalytic domain"/>
    <property type="match status" value="1"/>
</dbReference>
<evidence type="ECO:0000313" key="7">
    <source>
        <dbReference type="EMBL" id="MCW9706985.1"/>
    </source>
</evidence>
<evidence type="ECO:0000256" key="4">
    <source>
        <dbReference type="ARBA" id="ARBA00022840"/>
    </source>
</evidence>
<name>A0ABT3PM12_9BACT</name>
<protein>
    <recommendedName>
        <fullName evidence="5">Thiamine diphosphokinase</fullName>
        <ecNumber evidence="5">2.7.6.2</ecNumber>
    </recommendedName>
</protein>
<dbReference type="InterPro" id="IPR053149">
    <property type="entry name" value="TPK"/>
</dbReference>
<evidence type="ECO:0000256" key="3">
    <source>
        <dbReference type="ARBA" id="ARBA00022777"/>
    </source>
</evidence>
<dbReference type="Pfam" id="PF04265">
    <property type="entry name" value="TPK_B1_binding"/>
    <property type="match status" value="1"/>
</dbReference>
<dbReference type="RefSeq" id="WP_265765739.1">
    <property type="nucleotide sequence ID" value="NZ_JAGGJA010000005.1"/>
</dbReference>
<dbReference type="InterPro" id="IPR036759">
    <property type="entry name" value="TPK_catalytic_sf"/>
</dbReference>
<dbReference type="PANTHER" id="PTHR41299">
    <property type="entry name" value="THIAMINE PYROPHOSPHOKINASE"/>
    <property type="match status" value="1"/>
</dbReference>
<keyword evidence="3" id="KW-0418">Kinase</keyword>
<dbReference type="EMBL" id="JAGGJA010000005">
    <property type="protein sequence ID" value="MCW9706985.1"/>
    <property type="molecule type" value="Genomic_DNA"/>
</dbReference>
<dbReference type="InterPro" id="IPR036371">
    <property type="entry name" value="TPK_B1-bd_sf"/>
</dbReference>
<comment type="caution">
    <text evidence="7">The sequence shown here is derived from an EMBL/GenBank/DDBJ whole genome shotgun (WGS) entry which is preliminary data.</text>
</comment>
<evidence type="ECO:0000259" key="6">
    <source>
        <dbReference type="SMART" id="SM00983"/>
    </source>
</evidence>
<organism evidence="7 8">
    <name type="scientific">Fodinibius salsisoli</name>
    <dbReference type="NCBI Taxonomy" id="2820877"/>
    <lineage>
        <taxon>Bacteria</taxon>
        <taxon>Pseudomonadati</taxon>
        <taxon>Balneolota</taxon>
        <taxon>Balneolia</taxon>
        <taxon>Balneolales</taxon>
        <taxon>Balneolaceae</taxon>
        <taxon>Fodinibius</taxon>
    </lineage>
</organism>
<accession>A0ABT3PM12</accession>
<dbReference type="PANTHER" id="PTHR41299:SF1">
    <property type="entry name" value="THIAMINE PYROPHOSPHOKINASE"/>
    <property type="match status" value="1"/>
</dbReference>
<keyword evidence="1 7" id="KW-0808">Transferase</keyword>
<proteinExistence type="predicted"/>
<dbReference type="SMART" id="SM00983">
    <property type="entry name" value="TPK_B1_binding"/>
    <property type="match status" value="1"/>
</dbReference>
<dbReference type="Pfam" id="PF04263">
    <property type="entry name" value="TPK_catalytic"/>
    <property type="match status" value="1"/>
</dbReference>
<evidence type="ECO:0000256" key="1">
    <source>
        <dbReference type="ARBA" id="ARBA00022679"/>
    </source>
</evidence>
<evidence type="ECO:0000313" key="8">
    <source>
        <dbReference type="Proteomes" id="UP001207918"/>
    </source>
</evidence>
<dbReference type="GO" id="GO:0004788">
    <property type="term" value="F:thiamine diphosphokinase activity"/>
    <property type="evidence" value="ECO:0007669"/>
    <property type="project" value="UniProtKB-EC"/>
</dbReference>
<keyword evidence="4" id="KW-0067">ATP-binding</keyword>
<sequence>MKELIILCNGEPPSKQLLQKYISSAGFLIAADGGGNIALDMDIRPDVVIGDLDSFRTDQSHPFKVIQQADQETNDLEKALSLAYEKGAANVYILGATGQRLDHTLKNLSVLKQFNEQFNKLYMIDNFGTIQLLPSVFDQKIAVGSQISLFPLSGKVTGITTSGLKYPLRDEALENGVRDGSSNEVIDNPVQITYRQGDLLLFVADA</sequence>
<dbReference type="InterPro" id="IPR007373">
    <property type="entry name" value="Thiamin_PyroPKinase_B1-bd"/>
</dbReference>
<dbReference type="EC" id="2.7.6.2" evidence="5"/>
<dbReference type="Proteomes" id="UP001207918">
    <property type="component" value="Unassembled WGS sequence"/>
</dbReference>
<dbReference type="NCBIfam" id="TIGR01378">
    <property type="entry name" value="thi_PPkinase"/>
    <property type="match status" value="1"/>
</dbReference>